<proteinExistence type="predicted"/>
<protein>
    <submittedName>
        <fullName evidence="2">Uncharacterized protein</fullName>
    </submittedName>
</protein>
<evidence type="ECO:0000313" key="3">
    <source>
        <dbReference type="Proteomes" id="UP000314294"/>
    </source>
</evidence>
<sequence length="662" mass="70419">MSRCSAAVCWCPGRLQAAEPSEDVESTNTTRLLNPVPEHHHLTRSLRRLHLVILVVRGYRLTHNDTEKTRVKIIECVDNPEETSVVLKQYELPFIRTAEGLLNGDGARVRPLPRFGLPEVPVVGRAMAEGAHGLREAPHAEAEHAVGQAVDDAVAEAVADGQPGGDEGQGGAVQHVGALQQEVDDVGQPQHVEDAGDAEQHHRVAPIRPVASVVAAAAPAAAASASVAAGPLAGLHLLAGETRPPLADLPVVLLADAKDVVVGEAHHEGGGRVQQAHHEAREERGRGPGVGAPLEDVPVVARFAPPEEGGQEHQAGVDPDEGDAAPQAARRHQLVVGQRLGDGQVPIHADARQARHGHALQDRDDVAEHLAGDGLLDPRRVVEQRQGGHQAAEAHQQVGVGHGLDEVAGGVVVQQRGAVEHEDHRQVAGDDERRQEDDDGRLQDARLQALVQPPAQGTRVVGGPVRKEVSVTAVGGERRVRRRLGPVHRFWAPSRWVRCALRHPIGAAGVKLENCPIEPESVRSLLQSHPARYSLSLSLSRSLSLSPTGSHRILTSLGLNQTNADWREINTASGRAGRLGAAPLLQSLMVSESSGWVTVSGEVERRCIAPVDQGSTGAPASPWPRLLTPMVRSLSRLSCRWWSSGQGLQPIACADPKPGSES</sequence>
<accession>A0A4Z2EYZ8</accession>
<feature type="compositionally biased region" description="Basic and acidic residues" evidence="1">
    <location>
        <begin position="418"/>
        <end position="440"/>
    </location>
</feature>
<feature type="region of interest" description="Disordered" evidence="1">
    <location>
        <begin position="417"/>
        <end position="440"/>
    </location>
</feature>
<dbReference type="AlphaFoldDB" id="A0A4Z2EYZ8"/>
<name>A0A4Z2EYZ8_9TELE</name>
<evidence type="ECO:0000313" key="2">
    <source>
        <dbReference type="EMBL" id="TNN33988.1"/>
    </source>
</evidence>
<comment type="caution">
    <text evidence="2">The sequence shown here is derived from an EMBL/GenBank/DDBJ whole genome shotgun (WGS) entry which is preliminary data.</text>
</comment>
<dbReference type="Proteomes" id="UP000314294">
    <property type="component" value="Unassembled WGS sequence"/>
</dbReference>
<gene>
    <name evidence="2" type="ORF">EYF80_055854</name>
</gene>
<keyword evidence="3" id="KW-1185">Reference proteome</keyword>
<organism evidence="2 3">
    <name type="scientific">Liparis tanakae</name>
    <name type="common">Tanaka's snailfish</name>
    <dbReference type="NCBI Taxonomy" id="230148"/>
    <lineage>
        <taxon>Eukaryota</taxon>
        <taxon>Metazoa</taxon>
        <taxon>Chordata</taxon>
        <taxon>Craniata</taxon>
        <taxon>Vertebrata</taxon>
        <taxon>Euteleostomi</taxon>
        <taxon>Actinopterygii</taxon>
        <taxon>Neopterygii</taxon>
        <taxon>Teleostei</taxon>
        <taxon>Neoteleostei</taxon>
        <taxon>Acanthomorphata</taxon>
        <taxon>Eupercaria</taxon>
        <taxon>Perciformes</taxon>
        <taxon>Cottioidei</taxon>
        <taxon>Cottales</taxon>
        <taxon>Liparidae</taxon>
        <taxon>Liparis</taxon>
    </lineage>
</organism>
<dbReference type="EMBL" id="SRLO01002070">
    <property type="protein sequence ID" value="TNN33988.1"/>
    <property type="molecule type" value="Genomic_DNA"/>
</dbReference>
<evidence type="ECO:0000256" key="1">
    <source>
        <dbReference type="SAM" id="MobiDB-lite"/>
    </source>
</evidence>
<reference evidence="2 3" key="1">
    <citation type="submission" date="2019-03" db="EMBL/GenBank/DDBJ databases">
        <title>First draft genome of Liparis tanakae, snailfish: a comprehensive survey of snailfish specific genes.</title>
        <authorList>
            <person name="Kim W."/>
            <person name="Song I."/>
            <person name="Jeong J.-H."/>
            <person name="Kim D."/>
            <person name="Kim S."/>
            <person name="Ryu S."/>
            <person name="Song J.Y."/>
            <person name="Lee S.K."/>
        </authorList>
    </citation>
    <scope>NUCLEOTIDE SEQUENCE [LARGE SCALE GENOMIC DNA]</scope>
    <source>
        <tissue evidence="2">Muscle</tissue>
    </source>
</reference>